<keyword evidence="7" id="KW-1185">Reference proteome</keyword>
<keyword evidence="5" id="KW-0680">Restriction system</keyword>
<gene>
    <name evidence="6" type="ORF">AWU65_02085</name>
</gene>
<dbReference type="InterPro" id="IPR029063">
    <property type="entry name" value="SAM-dependent_MTases_sf"/>
</dbReference>
<dbReference type="InterPro" id="IPR050390">
    <property type="entry name" value="C5-Methyltransferase"/>
</dbReference>
<proteinExistence type="predicted"/>
<accession>A0A163MDF5</accession>
<keyword evidence="4" id="KW-0949">S-adenosyl-L-methionine</keyword>
<keyword evidence="3" id="KW-0808">Transferase</keyword>
<reference evidence="6" key="1">
    <citation type="journal article" date="2016" name="Genome Announc.">
        <title>Draft genomes of two strains of Paenibacillus glucanolyticus with capability to degrade lignocellulose.</title>
        <authorList>
            <person name="Mathews S.L."/>
            <person name="Pawlak J."/>
            <person name="Grunden A.M."/>
        </authorList>
    </citation>
    <scope>NUCLEOTIDE SEQUENCE [LARGE SCALE GENOMIC DNA]</scope>
    <source>
        <strain evidence="6">SLM1</strain>
    </source>
</reference>
<dbReference type="InterPro" id="IPR001525">
    <property type="entry name" value="C5_MeTfrase"/>
</dbReference>
<sequence length="108" mass="12403">MQDVIQNPRPNQFRGMRRLDWDGSAPTLTAHIAKDGREFLHPELDRRLTVRECLRIMSVPDDYIFPDHIPISHQYRAIGNGVEYNMGKALASSLLSQLNQVPTQICLF</sequence>
<dbReference type="GO" id="GO:0003886">
    <property type="term" value="F:DNA (cytosine-5-)-methyltransferase activity"/>
    <property type="evidence" value="ECO:0007669"/>
    <property type="project" value="UniProtKB-EC"/>
</dbReference>
<dbReference type="GO" id="GO:0009307">
    <property type="term" value="P:DNA restriction-modification system"/>
    <property type="evidence" value="ECO:0007669"/>
    <property type="project" value="UniProtKB-KW"/>
</dbReference>
<dbReference type="SUPFAM" id="SSF53335">
    <property type="entry name" value="S-adenosyl-L-methionine-dependent methyltransferases"/>
    <property type="match status" value="1"/>
</dbReference>
<evidence type="ECO:0000256" key="1">
    <source>
        <dbReference type="ARBA" id="ARBA00011975"/>
    </source>
</evidence>
<comment type="caution">
    <text evidence="6">The sequence shown here is derived from an EMBL/GenBank/DDBJ whole genome shotgun (WGS) entry which is preliminary data.</text>
</comment>
<protein>
    <recommendedName>
        <fullName evidence="1">DNA (cytosine-5-)-methyltransferase</fullName>
        <ecNumber evidence="1">2.1.1.37</ecNumber>
    </recommendedName>
</protein>
<evidence type="ECO:0000256" key="2">
    <source>
        <dbReference type="ARBA" id="ARBA00022603"/>
    </source>
</evidence>
<dbReference type="GO" id="GO:0003677">
    <property type="term" value="F:DNA binding"/>
    <property type="evidence" value="ECO:0007669"/>
    <property type="project" value="TreeGrafter"/>
</dbReference>
<dbReference type="AlphaFoldDB" id="A0A163MDF5"/>
<evidence type="ECO:0000313" key="7">
    <source>
        <dbReference type="Proteomes" id="UP000076796"/>
    </source>
</evidence>
<dbReference type="EC" id="2.1.1.37" evidence="1"/>
<dbReference type="GO" id="GO:0044027">
    <property type="term" value="P:negative regulation of gene expression via chromosomal CpG island methylation"/>
    <property type="evidence" value="ECO:0007669"/>
    <property type="project" value="TreeGrafter"/>
</dbReference>
<evidence type="ECO:0000256" key="5">
    <source>
        <dbReference type="ARBA" id="ARBA00022747"/>
    </source>
</evidence>
<dbReference type="PANTHER" id="PTHR10629:SF52">
    <property type="entry name" value="DNA (CYTOSINE-5)-METHYLTRANSFERASE 1"/>
    <property type="match status" value="1"/>
</dbReference>
<dbReference type="Proteomes" id="UP000076796">
    <property type="component" value="Unassembled WGS sequence"/>
</dbReference>
<organism evidence="6 7">
    <name type="scientific">Paenibacillus glucanolyticus</name>
    <dbReference type="NCBI Taxonomy" id="59843"/>
    <lineage>
        <taxon>Bacteria</taxon>
        <taxon>Bacillati</taxon>
        <taxon>Bacillota</taxon>
        <taxon>Bacilli</taxon>
        <taxon>Bacillales</taxon>
        <taxon>Paenibacillaceae</taxon>
        <taxon>Paenibacillus</taxon>
    </lineage>
</organism>
<keyword evidence="2" id="KW-0489">Methyltransferase</keyword>
<dbReference type="Gene3D" id="3.90.120.10">
    <property type="entry name" value="DNA Methylase, subunit A, domain 2"/>
    <property type="match status" value="1"/>
</dbReference>
<dbReference type="Pfam" id="PF00145">
    <property type="entry name" value="DNA_methylase"/>
    <property type="match status" value="1"/>
</dbReference>
<dbReference type="GO" id="GO:0032259">
    <property type="term" value="P:methylation"/>
    <property type="evidence" value="ECO:0007669"/>
    <property type="project" value="UniProtKB-KW"/>
</dbReference>
<evidence type="ECO:0000313" key="6">
    <source>
        <dbReference type="EMBL" id="KZS48960.1"/>
    </source>
</evidence>
<evidence type="ECO:0000256" key="3">
    <source>
        <dbReference type="ARBA" id="ARBA00022679"/>
    </source>
</evidence>
<dbReference type="PANTHER" id="PTHR10629">
    <property type="entry name" value="CYTOSINE-SPECIFIC METHYLTRANSFERASE"/>
    <property type="match status" value="1"/>
</dbReference>
<name>A0A163MDF5_9BACL</name>
<evidence type="ECO:0000256" key="4">
    <source>
        <dbReference type="ARBA" id="ARBA00022691"/>
    </source>
</evidence>
<dbReference type="EMBL" id="LWMH01000001">
    <property type="protein sequence ID" value="KZS48960.1"/>
    <property type="molecule type" value="Genomic_DNA"/>
</dbReference>